<dbReference type="CDD" id="cd00590">
    <property type="entry name" value="RRM_SF"/>
    <property type="match status" value="1"/>
</dbReference>
<dbReference type="PROSITE" id="PS50102">
    <property type="entry name" value="RRM"/>
    <property type="match status" value="1"/>
</dbReference>
<feature type="domain" description="RRM" evidence="3">
    <location>
        <begin position="7"/>
        <end position="84"/>
    </location>
</feature>
<feature type="region of interest" description="Disordered" evidence="2">
    <location>
        <begin position="424"/>
        <end position="451"/>
    </location>
</feature>
<evidence type="ECO:0000256" key="2">
    <source>
        <dbReference type="SAM" id="MobiDB-lite"/>
    </source>
</evidence>
<gene>
    <name evidence="4" type="ORF">Tsubulata_027338</name>
</gene>
<organism evidence="4 5">
    <name type="scientific">Turnera subulata</name>
    <dbReference type="NCBI Taxonomy" id="218843"/>
    <lineage>
        <taxon>Eukaryota</taxon>
        <taxon>Viridiplantae</taxon>
        <taxon>Streptophyta</taxon>
        <taxon>Embryophyta</taxon>
        <taxon>Tracheophyta</taxon>
        <taxon>Spermatophyta</taxon>
        <taxon>Magnoliopsida</taxon>
        <taxon>eudicotyledons</taxon>
        <taxon>Gunneridae</taxon>
        <taxon>Pentapetalae</taxon>
        <taxon>rosids</taxon>
        <taxon>fabids</taxon>
        <taxon>Malpighiales</taxon>
        <taxon>Passifloraceae</taxon>
        <taxon>Turnera</taxon>
    </lineage>
</organism>
<name>A0A9Q0JF70_9ROSI</name>
<evidence type="ECO:0000259" key="3">
    <source>
        <dbReference type="PROSITE" id="PS50102"/>
    </source>
</evidence>
<protein>
    <recommendedName>
        <fullName evidence="3">RRM domain-containing protein</fullName>
    </recommendedName>
</protein>
<reference evidence="4" key="2">
    <citation type="journal article" date="2023" name="Plants (Basel)">
        <title>Annotation of the Turnera subulata (Passifloraceae) Draft Genome Reveals the S-Locus Evolved after the Divergence of Turneroideae from Passifloroideae in a Stepwise Manner.</title>
        <authorList>
            <person name="Henning P.M."/>
            <person name="Roalson E.H."/>
            <person name="Mir W."/>
            <person name="McCubbin A.G."/>
            <person name="Shore J.S."/>
        </authorList>
    </citation>
    <scope>NUCLEOTIDE SEQUENCE</scope>
    <source>
        <strain evidence="4">F60SS</strain>
    </source>
</reference>
<evidence type="ECO:0000256" key="1">
    <source>
        <dbReference type="PROSITE-ProRule" id="PRU00176"/>
    </source>
</evidence>
<dbReference type="PANTHER" id="PTHR34427">
    <property type="entry name" value="DUF4283 DOMAIN PROTEIN"/>
    <property type="match status" value="1"/>
</dbReference>
<dbReference type="AlphaFoldDB" id="A0A9Q0JF70"/>
<dbReference type="Gene3D" id="3.30.70.330">
    <property type="match status" value="1"/>
</dbReference>
<sequence length="589" mass="64762">MDNSQVVSLYVENLPSLWTPANIHRVLSKYGEVVDVFVPVKSTRSGKRFGFVRYQKAGDLQRLLTAVNNVQVENGTLQANIAKERHQPKSVVGPPQGLRAERQQTHPLRFHKSFAAVTSGDQGATPISRSFIPPPPGIIFQPTPETLEWLSTCAYGVLKSPMNYLSVQQQFVEHGLVHAKVSQLGGDSVLVCFPSSEYMQSFCRDPPFWIRDSFWVFKPWQRGNHATSRNCWVKVRGIPPHAWSTEFFRLAAVFVGRLIEVAPETVQRQRLDFASLLIQTTLPTMIDKTIDVTIEGQVFHVSMTESSSIYDHVFLSSSPGRCPSGNMGTEGPAAAGGVVTVENFDAVDKKGQTFTFVAPVVSSQTPKSKDDQDDNSSDSTKTSVHSEPLMTNVIAAEHHGSPPPSEPIRLSNSFAVLAPLVATDKGDQPIHSPTQTRVPNTPPYRGPYAPSYKGPFSSAGSFHSPSSVSSAATPSATNVNMDVQRRLALAMRTRCINKRRVVKVLVSRGNTSSATWSDIGPRRFTYPHESSAETPPPLNSPFFDEATRTLQVGDVLGWDNSENPQTVATKATELVEKESHNWSLTRLDV</sequence>
<dbReference type="InterPro" id="IPR035979">
    <property type="entry name" value="RBD_domain_sf"/>
</dbReference>
<dbReference type="EMBL" id="JAKUCV010003028">
    <property type="protein sequence ID" value="KAJ4840526.1"/>
    <property type="molecule type" value="Genomic_DNA"/>
</dbReference>
<dbReference type="InterPro" id="IPR012677">
    <property type="entry name" value="Nucleotide-bd_a/b_plait_sf"/>
</dbReference>
<dbReference type="InterPro" id="IPR000504">
    <property type="entry name" value="RRM_dom"/>
</dbReference>
<dbReference type="GO" id="GO:0003723">
    <property type="term" value="F:RNA binding"/>
    <property type="evidence" value="ECO:0007669"/>
    <property type="project" value="UniProtKB-UniRule"/>
</dbReference>
<dbReference type="Proteomes" id="UP001141552">
    <property type="component" value="Unassembled WGS sequence"/>
</dbReference>
<dbReference type="SMART" id="SM00360">
    <property type="entry name" value="RRM"/>
    <property type="match status" value="1"/>
</dbReference>
<evidence type="ECO:0000313" key="4">
    <source>
        <dbReference type="EMBL" id="KAJ4840526.1"/>
    </source>
</evidence>
<dbReference type="OrthoDB" id="861279at2759"/>
<keyword evidence="5" id="KW-1185">Reference proteome</keyword>
<dbReference type="SUPFAM" id="SSF54928">
    <property type="entry name" value="RNA-binding domain, RBD"/>
    <property type="match status" value="1"/>
</dbReference>
<reference evidence="4" key="1">
    <citation type="submission" date="2022-02" db="EMBL/GenBank/DDBJ databases">
        <authorList>
            <person name="Henning P.M."/>
            <person name="McCubbin A.G."/>
            <person name="Shore J.S."/>
        </authorList>
    </citation>
    <scope>NUCLEOTIDE SEQUENCE</scope>
    <source>
        <strain evidence="4">F60SS</strain>
        <tissue evidence="4">Leaves</tissue>
    </source>
</reference>
<keyword evidence="1" id="KW-0694">RNA-binding</keyword>
<evidence type="ECO:0000313" key="5">
    <source>
        <dbReference type="Proteomes" id="UP001141552"/>
    </source>
</evidence>
<proteinExistence type="predicted"/>
<comment type="caution">
    <text evidence="4">The sequence shown here is derived from an EMBL/GenBank/DDBJ whole genome shotgun (WGS) entry which is preliminary data.</text>
</comment>
<feature type="region of interest" description="Disordered" evidence="2">
    <location>
        <begin position="361"/>
        <end position="387"/>
    </location>
</feature>
<accession>A0A9Q0JF70</accession>
<dbReference type="PANTHER" id="PTHR34427:SF5">
    <property type="entry name" value="DUF4283 DOMAIN-CONTAINING PROTEIN"/>
    <property type="match status" value="1"/>
</dbReference>
<dbReference type="Pfam" id="PF00076">
    <property type="entry name" value="RRM_1"/>
    <property type="match status" value="1"/>
</dbReference>